<dbReference type="InterPro" id="IPR015943">
    <property type="entry name" value="WD40/YVTN_repeat-like_dom_sf"/>
</dbReference>
<dbReference type="InterPro" id="IPR052025">
    <property type="entry name" value="Xyloglucanase_GH74"/>
</dbReference>
<dbReference type="EMBL" id="JBHTIR010004039">
    <property type="protein sequence ID" value="MFD0856267.1"/>
    <property type="molecule type" value="Genomic_DNA"/>
</dbReference>
<dbReference type="CDD" id="cd15482">
    <property type="entry name" value="Sialidase_non-viral"/>
    <property type="match status" value="1"/>
</dbReference>
<reference evidence="2" key="1">
    <citation type="journal article" date="2019" name="Int. J. Syst. Evol. Microbiol.">
        <title>The Global Catalogue of Microorganisms (GCM) 10K type strain sequencing project: providing services to taxonomists for standard genome sequencing and annotation.</title>
        <authorList>
            <consortium name="The Broad Institute Genomics Platform"/>
            <consortium name="The Broad Institute Genome Sequencing Center for Infectious Disease"/>
            <person name="Wu L."/>
            <person name="Ma J."/>
        </authorList>
    </citation>
    <scope>NUCLEOTIDE SEQUENCE [LARGE SCALE GENOMIC DNA]</scope>
    <source>
        <strain evidence="2">JCM 31696</strain>
    </source>
</reference>
<sequence length="381" mass="42193">MLVCLSPNGRAHSTGQEPATELLVGTIRGVLHFTRDALGRPWREVRRSLEQVHVSSIAHDPGSGLVLVGGHGQGGLWASRDGGTTWAESMAGITERHVFHVAIQARTDGAVCFAGVEPAGLYRSDDLGVTWSPLPALREVPGTDKWTFPPPPHLAHAKNVAWHREDPDTFYVCVEQGALLRTRDGGASFTEIDSYEKDTDLWYRDVHRIVIREDDPTRLFLVGGEGIYRSVDEGETWEHVQTRFDRLGYPDALVLDPDDQSTVYAAGAGDPPRTWAEQQLGTARPGVIRSRDFGQTWHEVVNGLPAEVRGNFEAMSLHGHQGEAELFIGTATGEVYHSTDRAESWAEVATGLPPISKVHHYRWFLSPQERRRIEELAARGH</sequence>
<name>A0ABW3CR39_9ACTN</name>
<dbReference type="Proteomes" id="UP001597083">
    <property type="component" value="Unassembled WGS sequence"/>
</dbReference>
<dbReference type="SUPFAM" id="SSF110296">
    <property type="entry name" value="Oligoxyloglucan reducing end-specific cellobiohydrolase"/>
    <property type="match status" value="2"/>
</dbReference>
<proteinExistence type="predicted"/>
<dbReference type="Gene3D" id="2.130.10.10">
    <property type="entry name" value="YVTN repeat-like/Quinoprotein amine dehydrogenase"/>
    <property type="match status" value="1"/>
</dbReference>
<dbReference type="PANTHER" id="PTHR43739">
    <property type="entry name" value="XYLOGLUCANASE (EUROFUNG)"/>
    <property type="match status" value="1"/>
</dbReference>
<accession>A0ABW3CR39</accession>
<keyword evidence="2" id="KW-1185">Reference proteome</keyword>
<evidence type="ECO:0000313" key="2">
    <source>
        <dbReference type="Proteomes" id="UP001597083"/>
    </source>
</evidence>
<protein>
    <submittedName>
        <fullName evidence="1">WD40/YVTN/BNR-like repeat-containing protein</fullName>
    </submittedName>
</protein>
<evidence type="ECO:0000313" key="1">
    <source>
        <dbReference type="EMBL" id="MFD0856267.1"/>
    </source>
</evidence>
<organism evidence="1 2">
    <name type="scientific">Actinomadura adrarensis</name>
    <dbReference type="NCBI Taxonomy" id="1819600"/>
    <lineage>
        <taxon>Bacteria</taxon>
        <taxon>Bacillati</taxon>
        <taxon>Actinomycetota</taxon>
        <taxon>Actinomycetes</taxon>
        <taxon>Streptosporangiales</taxon>
        <taxon>Thermomonosporaceae</taxon>
        <taxon>Actinomadura</taxon>
    </lineage>
</organism>
<dbReference type="PANTHER" id="PTHR43739:SF5">
    <property type="entry name" value="EXO-ALPHA-SIALIDASE"/>
    <property type="match status" value="1"/>
</dbReference>
<gene>
    <name evidence="1" type="ORF">ACFQ07_28770</name>
</gene>
<comment type="caution">
    <text evidence="1">The sequence shown here is derived from an EMBL/GenBank/DDBJ whole genome shotgun (WGS) entry which is preliminary data.</text>
</comment>